<evidence type="ECO:0000256" key="2">
    <source>
        <dbReference type="SAM" id="MobiDB-lite"/>
    </source>
</evidence>
<dbReference type="AlphaFoldDB" id="X0X702"/>
<proteinExistence type="predicted"/>
<evidence type="ECO:0000313" key="3">
    <source>
        <dbReference type="EMBL" id="GAG38815.1"/>
    </source>
</evidence>
<sequence length="243" mass="27393">EAAAMDIKPQDDNTMGPWVRDIKIDTTEAVISWDGKVWLVPYSHDEVGNIVLGDWVEGEEVFVRKMEANMDFEKWLEKHGIDKDSCDEDKLAVLKKCFDDGEEPVKDDENKDDKTPEPEPVKAKEQEIDVLKNAEAREKVAMQEKIDALEAKLSETTAKVDAAEDKTRKTEITAFVDGLNADGKISHSEISYKGKDEEGNESADLCALMEKMDDESLAEFKMYLSARPKQAKMNEDAEKGDEE</sequence>
<gene>
    <name evidence="3" type="ORF">S01H1_72879</name>
</gene>
<feature type="non-terminal residue" evidence="3">
    <location>
        <position position="243"/>
    </location>
</feature>
<comment type="caution">
    <text evidence="3">The sequence shown here is derived from an EMBL/GenBank/DDBJ whole genome shotgun (WGS) entry which is preliminary data.</text>
</comment>
<feature type="non-terminal residue" evidence="3">
    <location>
        <position position="1"/>
    </location>
</feature>
<name>X0X702_9ZZZZ</name>
<reference evidence="3" key="1">
    <citation type="journal article" date="2014" name="Front. Microbiol.">
        <title>High frequency of phylogenetically diverse reductive dehalogenase-homologous genes in deep subseafloor sedimentary metagenomes.</title>
        <authorList>
            <person name="Kawai M."/>
            <person name="Futagami T."/>
            <person name="Toyoda A."/>
            <person name="Takaki Y."/>
            <person name="Nishi S."/>
            <person name="Hori S."/>
            <person name="Arai W."/>
            <person name="Tsubouchi T."/>
            <person name="Morono Y."/>
            <person name="Uchiyama I."/>
            <person name="Ito T."/>
            <person name="Fujiyama A."/>
            <person name="Inagaki F."/>
            <person name="Takami H."/>
        </authorList>
    </citation>
    <scope>NUCLEOTIDE SEQUENCE</scope>
    <source>
        <strain evidence="3">Expedition CK06-06</strain>
    </source>
</reference>
<feature type="region of interest" description="Disordered" evidence="2">
    <location>
        <begin position="102"/>
        <end position="124"/>
    </location>
</feature>
<evidence type="ECO:0000256" key="1">
    <source>
        <dbReference type="SAM" id="Coils"/>
    </source>
</evidence>
<organism evidence="3">
    <name type="scientific">marine sediment metagenome</name>
    <dbReference type="NCBI Taxonomy" id="412755"/>
    <lineage>
        <taxon>unclassified sequences</taxon>
        <taxon>metagenomes</taxon>
        <taxon>ecological metagenomes</taxon>
    </lineage>
</organism>
<keyword evidence="1" id="KW-0175">Coiled coil</keyword>
<feature type="coiled-coil region" evidence="1">
    <location>
        <begin position="132"/>
        <end position="166"/>
    </location>
</feature>
<dbReference type="EMBL" id="BARS01048653">
    <property type="protein sequence ID" value="GAG38815.1"/>
    <property type="molecule type" value="Genomic_DNA"/>
</dbReference>
<accession>X0X702</accession>
<protein>
    <submittedName>
        <fullName evidence="3">Uncharacterized protein</fullName>
    </submittedName>
</protein>